<reference evidence="16 17" key="1">
    <citation type="submission" date="2015-10" db="EMBL/GenBank/DDBJ databases">
        <title>Metagenome-Assembled Genomes uncover a global brackish microbiome.</title>
        <authorList>
            <person name="Hugerth L.W."/>
            <person name="Larsson J."/>
            <person name="Alneberg J."/>
            <person name="Lindh M.V."/>
            <person name="Legrand C."/>
            <person name="Pinhassi J."/>
            <person name="Andersson A.F."/>
        </authorList>
    </citation>
    <scope>NUCLEOTIDE SEQUENCE [LARGE SCALE GENOMIC DNA]</scope>
    <source>
        <strain evidence="16">BACL26 MAG-121220-bin70</strain>
    </source>
</reference>
<dbReference type="InterPro" id="IPR049560">
    <property type="entry name" value="MeTrfase_RsmB-F_NOP2_cat"/>
</dbReference>
<dbReference type="AlphaFoldDB" id="A0A0R2UCR3"/>
<dbReference type="NCBIfam" id="TIGR00563">
    <property type="entry name" value="rsmB"/>
    <property type="match status" value="1"/>
</dbReference>
<dbReference type="SUPFAM" id="SSF53335">
    <property type="entry name" value="S-adenosyl-L-methionine-dependent methyltransferases"/>
    <property type="match status" value="1"/>
</dbReference>
<evidence type="ECO:0000256" key="13">
    <source>
        <dbReference type="ARBA" id="ARBA00047283"/>
    </source>
</evidence>
<evidence type="ECO:0000256" key="2">
    <source>
        <dbReference type="ARBA" id="ARBA00004496"/>
    </source>
</evidence>
<keyword evidence="8 14" id="KW-0808">Transferase</keyword>
<dbReference type="InterPro" id="IPR001678">
    <property type="entry name" value="MeTrfase_RsmB-F_NOP2_dom"/>
</dbReference>
<keyword evidence="6" id="KW-0698">rRNA processing</keyword>
<dbReference type="InterPro" id="IPR004573">
    <property type="entry name" value="rRNA_ssu_MeTfrase_B"/>
</dbReference>
<evidence type="ECO:0000256" key="10">
    <source>
        <dbReference type="ARBA" id="ARBA00022884"/>
    </source>
</evidence>
<dbReference type="InterPro" id="IPR023267">
    <property type="entry name" value="RCMT"/>
</dbReference>
<sequence length="443" mass="49130">MPIRVAAAEVIAQVLRGQSLSMLLPEYAPRVDEKDRALFKEICFGSLRWYPQISILLKQLIQKPLREKDLEIQGLIVSGIYQLMYMRISEHAVVNETVSAVNGLNRQWAKGLVNAVLRSFQRQKMSLLEEQVNNATFQSAHPKWLMKKLIDAWSQATTDDIIAANNDRGPMTLRVNRRHGLRSEYIQRLEAAGITGVQTIHSEDGVVLDSPVDVTALPGFAEGDVSVQDEAAQLAVGLLSLKPGLSVLDACSAPGGKTCHILEAEPNLSSVLAIDSEARRMPRVQENLSRLRLSAQLKIADAGDLDSWWDEHTFDRILLDAPCSATGVIRRHPDIKILRKPTDIDKLAIIQARLLEILWQTLSNEGILVYATCSILPEENDQVVKAFVSSHNEAEIMTIEANWGVATDCGRQLFPTINGSDGFYYARLRKKPSVGKGVDKGPE</sequence>
<keyword evidence="10 14" id="KW-0694">RNA-binding</keyword>
<dbReference type="EC" id="2.1.1.176" evidence="4"/>
<evidence type="ECO:0000313" key="17">
    <source>
        <dbReference type="Proteomes" id="UP000051213"/>
    </source>
</evidence>
<evidence type="ECO:0000259" key="15">
    <source>
        <dbReference type="PROSITE" id="PS51686"/>
    </source>
</evidence>
<dbReference type="PRINTS" id="PR02008">
    <property type="entry name" value="RCMTFAMILY"/>
</dbReference>
<dbReference type="NCBIfam" id="NF008149">
    <property type="entry name" value="PRK10901.1"/>
    <property type="match status" value="1"/>
</dbReference>
<evidence type="ECO:0000256" key="6">
    <source>
        <dbReference type="ARBA" id="ARBA00022552"/>
    </source>
</evidence>
<accession>A0A0R2UCR3</accession>
<feature type="domain" description="SAM-dependent MTase RsmB/NOP-type" evidence="15">
    <location>
        <begin position="161"/>
        <end position="431"/>
    </location>
</feature>
<dbReference type="InterPro" id="IPR029063">
    <property type="entry name" value="SAM-dependent_MTases_sf"/>
</dbReference>
<dbReference type="PANTHER" id="PTHR22807">
    <property type="entry name" value="NOP2 YEAST -RELATED NOL1/NOP2/FMU SUN DOMAIN-CONTAINING"/>
    <property type="match status" value="1"/>
</dbReference>
<dbReference type="Gene3D" id="1.10.940.10">
    <property type="entry name" value="NusB-like"/>
    <property type="match status" value="1"/>
</dbReference>
<dbReference type="GO" id="GO:0003723">
    <property type="term" value="F:RNA binding"/>
    <property type="evidence" value="ECO:0007669"/>
    <property type="project" value="UniProtKB-UniRule"/>
</dbReference>
<evidence type="ECO:0000256" key="4">
    <source>
        <dbReference type="ARBA" id="ARBA00012140"/>
    </source>
</evidence>
<organism evidence="16 17">
    <name type="scientific">SAR92 bacterium BACL26 MAG-121220-bin70</name>
    <dbReference type="NCBI Taxonomy" id="1655626"/>
    <lineage>
        <taxon>Bacteria</taxon>
        <taxon>Pseudomonadati</taxon>
        <taxon>Pseudomonadota</taxon>
        <taxon>Gammaproteobacteria</taxon>
        <taxon>Cellvibrionales</taxon>
        <taxon>Porticoccaceae</taxon>
        <taxon>SAR92 clade</taxon>
    </lineage>
</organism>
<dbReference type="GO" id="GO:0070475">
    <property type="term" value="P:rRNA base methylation"/>
    <property type="evidence" value="ECO:0007669"/>
    <property type="project" value="TreeGrafter"/>
</dbReference>
<dbReference type="GO" id="GO:0005829">
    <property type="term" value="C:cytosol"/>
    <property type="evidence" value="ECO:0007669"/>
    <property type="project" value="TreeGrafter"/>
</dbReference>
<evidence type="ECO:0000256" key="3">
    <source>
        <dbReference type="ARBA" id="ARBA00007494"/>
    </source>
</evidence>
<feature type="active site" description="Nucleophile" evidence="14">
    <location>
        <position position="373"/>
    </location>
</feature>
<gene>
    <name evidence="16" type="ORF">ABS24_07705</name>
</gene>
<dbReference type="PANTHER" id="PTHR22807:SF61">
    <property type="entry name" value="NOL1_NOP2_SUN FAMILY PROTEIN _ ANTITERMINATION NUSB DOMAIN-CONTAINING PROTEIN"/>
    <property type="match status" value="1"/>
</dbReference>
<dbReference type="Gene3D" id="3.30.70.1170">
    <property type="entry name" value="Sun protein, domain 3"/>
    <property type="match status" value="1"/>
</dbReference>
<feature type="binding site" evidence="14">
    <location>
        <position position="275"/>
    </location>
    <ligand>
        <name>S-adenosyl-L-methionine</name>
        <dbReference type="ChEBI" id="CHEBI:59789"/>
    </ligand>
</feature>
<dbReference type="InterPro" id="IPR006027">
    <property type="entry name" value="NusB_RsmB_TIM44"/>
</dbReference>
<dbReference type="PROSITE" id="PS51686">
    <property type="entry name" value="SAM_MT_RSMB_NOP"/>
    <property type="match status" value="1"/>
</dbReference>
<comment type="subcellular location">
    <subcellularLocation>
        <location evidence="2">Cytoplasm</location>
    </subcellularLocation>
</comment>
<dbReference type="FunFam" id="3.30.70.1170:FF:000002">
    <property type="entry name" value="Ribosomal RNA small subunit methyltransferase B"/>
    <property type="match status" value="1"/>
</dbReference>
<dbReference type="InterPro" id="IPR018314">
    <property type="entry name" value="RsmB/NOL1/NOP2-like_CS"/>
</dbReference>
<keyword evidence="5" id="KW-0963">Cytoplasm</keyword>
<dbReference type="Pfam" id="PF22458">
    <property type="entry name" value="RsmF-B_ferredox"/>
    <property type="match status" value="1"/>
</dbReference>
<evidence type="ECO:0000256" key="1">
    <source>
        <dbReference type="ARBA" id="ARBA00002724"/>
    </source>
</evidence>
<evidence type="ECO:0000256" key="12">
    <source>
        <dbReference type="ARBA" id="ARBA00031088"/>
    </source>
</evidence>
<comment type="function">
    <text evidence="1">Specifically methylates the cytosine at position 967 (m5C967) of 16S rRNA.</text>
</comment>
<dbReference type="GO" id="GO:0009383">
    <property type="term" value="F:rRNA (cytosine-C5-)-methyltransferase activity"/>
    <property type="evidence" value="ECO:0007669"/>
    <property type="project" value="TreeGrafter"/>
</dbReference>
<proteinExistence type="inferred from homology"/>
<keyword evidence="7 14" id="KW-0489">Methyltransferase</keyword>
<dbReference type="SUPFAM" id="SSF48013">
    <property type="entry name" value="NusB-like"/>
    <property type="match status" value="1"/>
</dbReference>
<dbReference type="InterPro" id="IPR054728">
    <property type="entry name" value="RsmB-like_ferredoxin"/>
</dbReference>
<dbReference type="Proteomes" id="UP000051213">
    <property type="component" value="Unassembled WGS sequence"/>
</dbReference>
<comment type="catalytic activity">
    <reaction evidence="13">
        <text>cytidine(967) in 16S rRNA + S-adenosyl-L-methionine = 5-methylcytidine(967) in 16S rRNA + S-adenosyl-L-homocysteine + H(+)</text>
        <dbReference type="Rhea" id="RHEA:42748"/>
        <dbReference type="Rhea" id="RHEA-COMP:10219"/>
        <dbReference type="Rhea" id="RHEA-COMP:10220"/>
        <dbReference type="ChEBI" id="CHEBI:15378"/>
        <dbReference type="ChEBI" id="CHEBI:57856"/>
        <dbReference type="ChEBI" id="CHEBI:59789"/>
        <dbReference type="ChEBI" id="CHEBI:74483"/>
        <dbReference type="ChEBI" id="CHEBI:82748"/>
        <dbReference type="EC" id="2.1.1.176"/>
    </reaction>
</comment>
<dbReference type="Gene3D" id="3.40.50.150">
    <property type="entry name" value="Vaccinia Virus protein VP39"/>
    <property type="match status" value="1"/>
</dbReference>
<dbReference type="InterPro" id="IPR035926">
    <property type="entry name" value="NusB-like_sf"/>
</dbReference>
<dbReference type="Pfam" id="PF01029">
    <property type="entry name" value="NusB"/>
    <property type="match status" value="1"/>
</dbReference>
<evidence type="ECO:0000256" key="8">
    <source>
        <dbReference type="ARBA" id="ARBA00022679"/>
    </source>
</evidence>
<evidence type="ECO:0000313" key="16">
    <source>
        <dbReference type="EMBL" id="KRO97249.1"/>
    </source>
</evidence>
<evidence type="ECO:0000256" key="11">
    <source>
        <dbReference type="ARBA" id="ARBA00030399"/>
    </source>
</evidence>
<protein>
    <recommendedName>
        <fullName evidence="4">16S rRNA (cytosine(967)-C(5))-methyltransferase</fullName>
        <ecNumber evidence="4">2.1.1.176</ecNumber>
    </recommendedName>
    <alternativeName>
        <fullName evidence="11">16S rRNA m5C967 methyltransferase</fullName>
    </alternativeName>
    <alternativeName>
        <fullName evidence="12">rRNA (cytosine-C(5)-)-methyltransferase RsmB</fullName>
    </alternativeName>
</protein>
<dbReference type="NCBIfam" id="NF011494">
    <property type="entry name" value="PRK14902.1"/>
    <property type="match status" value="1"/>
</dbReference>
<dbReference type="PROSITE" id="PS01153">
    <property type="entry name" value="NOL1_NOP2_SUN"/>
    <property type="match status" value="1"/>
</dbReference>
<comment type="caution">
    <text evidence="16">The sequence shown here is derived from an EMBL/GenBank/DDBJ whole genome shotgun (WGS) entry which is preliminary data.</text>
</comment>
<dbReference type="Pfam" id="PF01189">
    <property type="entry name" value="Methyltr_RsmB-F"/>
    <property type="match status" value="1"/>
</dbReference>
<dbReference type="EMBL" id="LICA01000010">
    <property type="protein sequence ID" value="KRO97249.1"/>
    <property type="molecule type" value="Genomic_DNA"/>
</dbReference>
<dbReference type="GO" id="GO:0006355">
    <property type="term" value="P:regulation of DNA-templated transcription"/>
    <property type="evidence" value="ECO:0007669"/>
    <property type="project" value="InterPro"/>
</dbReference>
<keyword evidence="9 14" id="KW-0949">S-adenosyl-L-methionine</keyword>
<evidence type="ECO:0000256" key="5">
    <source>
        <dbReference type="ARBA" id="ARBA00022490"/>
    </source>
</evidence>
<evidence type="ECO:0000256" key="7">
    <source>
        <dbReference type="ARBA" id="ARBA00022603"/>
    </source>
</evidence>
<comment type="similarity">
    <text evidence="3 14">Belongs to the class I-like SAM-binding methyltransferase superfamily. RsmB/NOP family.</text>
</comment>
<name>A0A0R2UCR3_9GAMM</name>
<evidence type="ECO:0000256" key="9">
    <source>
        <dbReference type="ARBA" id="ARBA00022691"/>
    </source>
</evidence>
<dbReference type="CDD" id="cd02440">
    <property type="entry name" value="AdoMet_MTases"/>
    <property type="match status" value="1"/>
</dbReference>
<feature type="binding site" evidence="14">
    <location>
        <position position="320"/>
    </location>
    <ligand>
        <name>S-adenosyl-L-methionine</name>
        <dbReference type="ChEBI" id="CHEBI:59789"/>
    </ligand>
</feature>
<evidence type="ECO:0000256" key="14">
    <source>
        <dbReference type="PROSITE-ProRule" id="PRU01023"/>
    </source>
</evidence>
<feature type="binding site" evidence="14">
    <location>
        <position position="301"/>
    </location>
    <ligand>
        <name>S-adenosyl-L-methionine</name>
        <dbReference type="ChEBI" id="CHEBI:59789"/>
    </ligand>
</feature>
<feature type="binding site" evidence="14">
    <location>
        <begin position="251"/>
        <end position="257"/>
    </location>
    <ligand>
        <name>S-adenosyl-L-methionine</name>
        <dbReference type="ChEBI" id="CHEBI:59789"/>
    </ligand>
</feature>
<dbReference type="FunFam" id="3.40.50.150:FF:000022">
    <property type="entry name" value="Ribosomal RNA small subunit methyltransferase B"/>
    <property type="match status" value="1"/>
</dbReference>